<dbReference type="Pfam" id="PF13859">
    <property type="entry name" value="BNR_3"/>
    <property type="match status" value="1"/>
</dbReference>
<dbReference type="GO" id="GO:0016020">
    <property type="term" value="C:membrane"/>
    <property type="evidence" value="ECO:0007669"/>
    <property type="project" value="TreeGrafter"/>
</dbReference>
<feature type="compositionally biased region" description="Basic and acidic residues" evidence="2">
    <location>
        <begin position="25"/>
        <end position="34"/>
    </location>
</feature>
<dbReference type="Gene3D" id="2.60.120.200">
    <property type="match status" value="1"/>
</dbReference>
<accession>A0A7J6XJ93</accession>
<feature type="region of interest" description="Disordered" evidence="2">
    <location>
        <begin position="1"/>
        <end position="38"/>
    </location>
</feature>
<feature type="non-terminal residue" evidence="5">
    <location>
        <position position="721"/>
    </location>
</feature>
<dbReference type="InterPro" id="IPR008377">
    <property type="entry name" value="Sialidase_trypan"/>
</dbReference>
<evidence type="ECO:0000256" key="1">
    <source>
        <dbReference type="ARBA" id="ARBA00022737"/>
    </source>
</evidence>
<evidence type="ECO:0000259" key="3">
    <source>
        <dbReference type="Pfam" id="PF13859"/>
    </source>
</evidence>
<gene>
    <name evidence="5" type="ORF">ECC02_013154</name>
</gene>
<dbReference type="InterPro" id="IPR026856">
    <property type="entry name" value="Sialidase_fam"/>
</dbReference>
<dbReference type="Gene3D" id="2.120.10.10">
    <property type="match status" value="1"/>
</dbReference>
<dbReference type="InterPro" id="IPR055239">
    <property type="entry name" value="TS_C"/>
</dbReference>
<evidence type="ECO:0000313" key="5">
    <source>
        <dbReference type="EMBL" id="KAF5214266.1"/>
    </source>
</evidence>
<dbReference type="PANTHER" id="PTHR10628">
    <property type="entry name" value="SIALIDASE"/>
    <property type="match status" value="1"/>
</dbReference>
<name>A0A7J6XJ93_TRYCR</name>
<protein>
    <submittedName>
        <fullName evidence="5">Uncharacterized protein</fullName>
    </submittedName>
</protein>
<dbReference type="CDD" id="cd15482">
    <property type="entry name" value="Sialidase_non-viral"/>
    <property type="match status" value="1"/>
</dbReference>
<dbReference type="InterPro" id="IPR036278">
    <property type="entry name" value="Sialidase_sf"/>
</dbReference>
<dbReference type="EMBL" id="JABDHM010000558">
    <property type="protein sequence ID" value="KAF5214266.1"/>
    <property type="molecule type" value="Genomic_DNA"/>
</dbReference>
<dbReference type="Pfam" id="PF22925">
    <property type="entry name" value="TS_C"/>
    <property type="match status" value="1"/>
</dbReference>
<dbReference type="VEuPathDB" id="TriTrypDB:ECC02_013154"/>
<proteinExistence type="predicted"/>
<dbReference type="GO" id="GO:0009313">
    <property type="term" value="P:oligosaccharide catabolic process"/>
    <property type="evidence" value="ECO:0007669"/>
    <property type="project" value="TreeGrafter"/>
</dbReference>
<dbReference type="GO" id="GO:0005737">
    <property type="term" value="C:cytoplasm"/>
    <property type="evidence" value="ECO:0007669"/>
    <property type="project" value="TreeGrafter"/>
</dbReference>
<evidence type="ECO:0000313" key="6">
    <source>
        <dbReference type="Proteomes" id="UP000583944"/>
    </source>
</evidence>
<dbReference type="PANTHER" id="PTHR10628:SF30">
    <property type="entry name" value="EXO-ALPHA-SIALIDASE"/>
    <property type="match status" value="1"/>
</dbReference>
<sequence length="721" mass="77820">MHSRAAAVKAPRTHNRRRVTGSSGRRREGRESELQRPNMSRRVFTSAVLLLLVMMCCGSGGAAATENSVSGAAQGQGSSPSPFFVWRDVNGGETVSSLHVPVLVEMDGGVFAVAEAQLKEGGSNFFTGIASELLEWTDKESKELDTTKLKTQVLEECPAGNKGCASQTRAQDASQSRTKVRVSRPTTVVNGSDIYMFAGDYGFEVTDKAATRSTAAAAKWGLLVAVGNVSNDGSSGKKKIYWNDASVIPWTDFEKQHESLTRLIGSGGSGVQMKDGALVLPVEGTKKDGKAVSLILYSSDTASGNLSKGMSADGCSDPSVVEWREGKLMMMTACDDGRRRVYESGDKGDSWTEALGTLSRVWGNDQKRHEWGVGSGFITATIDNRDVMLVTLPVYSNRKGKERAELHLWLTDNTHIADIGPVSGNDEVAASSLLYRSGDNKKEEELIALYEKKKGDGKEPSYGMVSVRLTAQLKRVKKVLTTWKEVDERVSKLCTSKSHAKNPSTGNACSTDKITDGLVGFLSGNFSGNTWRDEYLGVNATVKKGTNGLATGYADGVTFRGPWAEWPVGRQGQNQLYHFANYNFTLVATVSIHGEPKSGSVPLMGVRAGTDGGTKLMELSYGSEKKWRALCCDGTTAEHSSTWERDKTYQVAIVLQNGKKGSVYVDGQRVCESVQSKLETTESKGISHFYIGGDGCNAENTAGDEGVSVTVRNVLLYNRPL</sequence>
<dbReference type="InterPro" id="IPR011040">
    <property type="entry name" value="Sialidase"/>
</dbReference>
<dbReference type="Proteomes" id="UP000583944">
    <property type="component" value="Unassembled WGS sequence"/>
</dbReference>
<keyword evidence="1" id="KW-0677">Repeat</keyword>
<evidence type="ECO:0000259" key="4">
    <source>
        <dbReference type="Pfam" id="PF22925"/>
    </source>
</evidence>
<dbReference type="SUPFAM" id="SSF49899">
    <property type="entry name" value="Concanavalin A-like lectins/glucanases"/>
    <property type="match status" value="1"/>
</dbReference>
<dbReference type="SUPFAM" id="SSF50939">
    <property type="entry name" value="Sialidases"/>
    <property type="match status" value="1"/>
</dbReference>
<dbReference type="InterPro" id="IPR013320">
    <property type="entry name" value="ConA-like_dom_sf"/>
</dbReference>
<feature type="domain" description="Trans-sialidase C-terminal" evidence="4">
    <location>
        <begin position="514"/>
        <end position="721"/>
    </location>
</feature>
<evidence type="ECO:0000256" key="2">
    <source>
        <dbReference type="SAM" id="MobiDB-lite"/>
    </source>
</evidence>
<feature type="domain" description="Sialidase" evidence="3">
    <location>
        <begin position="100"/>
        <end position="451"/>
    </location>
</feature>
<dbReference type="AlphaFoldDB" id="A0A7J6XJ93"/>
<dbReference type="PRINTS" id="PR01803">
    <property type="entry name" value="TCSIALIDASE"/>
</dbReference>
<dbReference type="GO" id="GO:0004308">
    <property type="term" value="F:exo-alpha-sialidase activity"/>
    <property type="evidence" value="ECO:0007669"/>
    <property type="project" value="InterPro"/>
</dbReference>
<comment type="caution">
    <text evidence="5">The sequence shown here is derived from an EMBL/GenBank/DDBJ whole genome shotgun (WGS) entry which is preliminary data.</text>
</comment>
<dbReference type="GO" id="GO:0006689">
    <property type="term" value="P:ganglioside catabolic process"/>
    <property type="evidence" value="ECO:0007669"/>
    <property type="project" value="TreeGrafter"/>
</dbReference>
<organism evidence="5 6">
    <name type="scientific">Trypanosoma cruzi</name>
    <dbReference type="NCBI Taxonomy" id="5693"/>
    <lineage>
        <taxon>Eukaryota</taxon>
        <taxon>Discoba</taxon>
        <taxon>Euglenozoa</taxon>
        <taxon>Kinetoplastea</taxon>
        <taxon>Metakinetoplastina</taxon>
        <taxon>Trypanosomatida</taxon>
        <taxon>Trypanosomatidae</taxon>
        <taxon>Trypanosoma</taxon>
        <taxon>Schizotrypanum</taxon>
    </lineage>
</organism>
<reference evidence="5 6" key="1">
    <citation type="journal article" date="2019" name="Genome Biol. Evol.">
        <title>Nanopore Sequencing Significantly Improves Genome Assembly of the Protozoan Parasite Trypanosoma cruzi.</title>
        <authorList>
            <person name="Diaz-Viraque F."/>
            <person name="Pita S."/>
            <person name="Greif G."/>
            <person name="de Souza R.C.M."/>
            <person name="Iraola G."/>
            <person name="Robello C."/>
        </authorList>
    </citation>
    <scope>NUCLEOTIDE SEQUENCE [LARGE SCALE GENOMIC DNA]</scope>
    <source>
        <strain evidence="5 6">Berenice</strain>
    </source>
</reference>